<dbReference type="InterPro" id="IPR037401">
    <property type="entry name" value="SnoaL-like"/>
</dbReference>
<proteinExistence type="predicted"/>
<gene>
    <name evidence="3" type="ORF">DA73_0219365</name>
    <name evidence="2" type="ORF">DA73_0400015140</name>
</gene>
<evidence type="ECO:0000313" key="2">
    <source>
        <dbReference type="EMBL" id="KAF3886664.1"/>
    </source>
</evidence>
<dbReference type="Gene3D" id="3.10.450.50">
    <property type="match status" value="1"/>
</dbReference>
<dbReference type="SUPFAM" id="SSF54427">
    <property type="entry name" value="NTF2-like"/>
    <property type="match status" value="1"/>
</dbReference>
<accession>A0A0C1ND53</accession>
<evidence type="ECO:0000313" key="3">
    <source>
        <dbReference type="EMBL" id="KIE10671.1"/>
    </source>
</evidence>
<feature type="domain" description="SnoaL-like" evidence="1">
    <location>
        <begin position="37"/>
        <end position="139"/>
    </location>
</feature>
<comment type="caution">
    <text evidence="3">The sequence shown here is derived from an EMBL/GenBank/DDBJ whole genome shotgun (WGS) entry which is preliminary data.</text>
</comment>
<name>A0A0C1ND53_9CYAN</name>
<dbReference type="STRING" id="1479485.DA73_0219365"/>
<dbReference type="Proteomes" id="UP000029738">
    <property type="component" value="Unassembled WGS sequence"/>
</dbReference>
<sequence>MRFPFLTTVAMTLALTIATEIYPVTTQANSQSTQVAEAFLNNLERKNTDGLEQLFTADATFEAFNTRVEGRKATLEQLLTGLESFDRLDFSNERISMGQDNRTVLVEAQGRYTLKQTGVTVQNSFALVLQLNRNNQITAIQAQMTPFVRVRESNTAMQIIHADEQWENFRKLRIL</sequence>
<evidence type="ECO:0000313" key="4">
    <source>
        <dbReference type="Proteomes" id="UP000029738"/>
    </source>
</evidence>
<dbReference type="EMBL" id="JHEG02000048">
    <property type="protein sequence ID" value="KIE10671.1"/>
    <property type="molecule type" value="Genomic_DNA"/>
</dbReference>
<dbReference type="RefSeq" id="WP_038074558.1">
    <property type="nucleotide sequence ID" value="NZ_JHEG04000001.1"/>
</dbReference>
<dbReference type="Pfam" id="PF12680">
    <property type="entry name" value="SnoaL_2"/>
    <property type="match status" value="1"/>
</dbReference>
<dbReference type="InterPro" id="IPR032710">
    <property type="entry name" value="NTF2-like_dom_sf"/>
</dbReference>
<keyword evidence="4" id="KW-1185">Reference proteome</keyword>
<dbReference type="EMBL" id="JHEG04000001">
    <property type="protein sequence ID" value="KAF3886664.1"/>
    <property type="molecule type" value="Genomic_DNA"/>
</dbReference>
<dbReference type="AlphaFoldDB" id="A0A0C1ND53"/>
<protein>
    <submittedName>
        <fullName evidence="2">Nuclear transport factor 2 family protein</fullName>
    </submittedName>
</protein>
<evidence type="ECO:0000259" key="1">
    <source>
        <dbReference type="Pfam" id="PF12680"/>
    </source>
</evidence>
<reference evidence="3" key="1">
    <citation type="journal article" date="2015" name="Genome Announc.">
        <title>Draft Genome Sequence of Tolypothrix boutellei Strain VB521301.</title>
        <authorList>
            <person name="Chandrababunaidu M.M."/>
            <person name="Singh D."/>
            <person name="Sen D."/>
            <person name="Bhan S."/>
            <person name="Das S."/>
            <person name="Gupta A."/>
            <person name="Adhikary S.P."/>
            <person name="Tripathy S."/>
        </authorList>
    </citation>
    <scope>NUCLEOTIDE SEQUENCE</scope>
    <source>
        <strain evidence="3">VB521301</strain>
    </source>
</reference>
<organism evidence="3">
    <name type="scientific">Tolypothrix bouteillei VB521301</name>
    <dbReference type="NCBI Taxonomy" id="1479485"/>
    <lineage>
        <taxon>Bacteria</taxon>
        <taxon>Bacillati</taxon>
        <taxon>Cyanobacteriota</taxon>
        <taxon>Cyanophyceae</taxon>
        <taxon>Nostocales</taxon>
        <taxon>Tolypothrichaceae</taxon>
        <taxon>Tolypothrix</taxon>
    </lineage>
</organism>
<reference evidence="2" key="2">
    <citation type="submission" date="2019-11" db="EMBL/GenBank/DDBJ databases">
        <title>Improved Assembly of Tolypothrix boutellei genome.</title>
        <authorList>
            <person name="Sarangi A.N."/>
            <person name="Mukherjee M."/>
            <person name="Ghosh S."/>
            <person name="Singh D."/>
            <person name="Das A."/>
            <person name="Kant S."/>
            <person name="Prusty A."/>
            <person name="Tripathy S."/>
        </authorList>
    </citation>
    <scope>NUCLEOTIDE SEQUENCE</scope>
    <source>
        <strain evidence="2">VB521301</strain>
    </source>
</reference>